<dbReference type="AlphaFoldDB" id="A0A6I3KN41"/>
<accession>A0A6I3KN41</accession>
<feature type="signal peptide" evidence="1">
    <location>
        <begin position="1"/>
        <end position="20"/>
    </location>
</feature>
<keyword evidence="3" id="KW-1185">Reference proteome</keyword>
<proteinExistence type="predicted"/>
<name>A0A6I3KN41_9HYPH</name>
<evidence type="ECO:0000313" key="3">
    <source>
        <dbReference type="Proteomes" id="UP000440694"/>
    </source>
</evidence>
<sequence length="132" mass="14258">MSFRFLAVLAVCLAPVVAAAEQDPIVGVWAGDIVQGDITFQARVVFVSPRGGVSRYPTYSCGGILSGDRKGDDYEFTETITYGGTDEKVQGCIPGSVHVSVNGDKLKFVWSGTDKGENISAEGELRRVKRRR</sequence>
<dbReference type="EMBL" id="WMBQ01000002">
    <property type="protein sequence ID" value="MTD95172.1"/>
    <property type="molecule type" value="Genomic_DNA"/>
</dbReference>
<organism evidence="2 3">
    <name type="scientific">Hyphomicrobium album</name>
    <dbReference type="NCBI Taxonomy" id="2665159"/>
    <lineage>
        <taxon>Bacteria</taxon>
        <taxon>Pseudomonadati</taxon>
        <taxon>Pseudomonadota</taxon>
        <taxon>Alphaproteobacteria</taxon>
        <taxon>Hyphomicrobiales</taxon>
        <taxon>Hyphomicrobiaceae</taxon>
        <taxon>Hyphomicrobium</taxon>
    </lineage>
</organism>
<protein>
    <submittedName>
        <fullName evidence="2">Uncharacterized protein</fullName>
    </submittedName>
</protein>
<dbReference type="RefSeq" id="WP_154739738.1">
    <property type="nucleotide sequence ID" value="NZ_WMBQ01000002.1"/>
</dbReference>
<feature type="chain" id="PRO_5026034334" evidence="1">
    <location>
        <begin position="21"/>
        <end position="132"/>
    </location>
</feature>
<reference evidence="2 3" key="1">
    <citation type="submission" date="2019-11" db="EMBL/GenBank/DDBJ databases">
        <title>Identification of a novel strain.</title>
        <authorList>
            <person name="Xu Q."/>
            <person name="Wang G."/>
        </authorList>
    </citation>
    <scope>NUCLEOTIDE SEQUENCE [LARGE SCALE GENOMIC DNA]</scope>
    <source>
        <strain evidence="3">xq</strain>
    </source>
</reference>
<comment type="caution">
    <text evidence="2">The sequence shown here is derived from an EMBL/GenBank/DDBJ whole genome shotgun (WGS) entry which is preliminary data.</text>
</comment>
<dbReference type="Proteomes" id="UP000440694">
    <property type="component" value="Unassembled WGS sequence"/>
</dbReference>
<evidence type="ECO:0000313" key="2">
    <source>
        <dbReference type="EMBL" id="MTD95172.1"/>
    </source>
</evidence>
<evidence type="ECO:0000256" key="1">
    <source>
        <dbReference type="SAM" id="SignalP"/>
    </source>
</evidence>
<keyword evidence="1" id="KW-0732">Signal</keyword>
<gene>
    <name evidence="2" type="ORF">GIW81_12600</name>
</gene>